<dbReference type="AlphaFoldDB" id="D1PAV5"/>
<dbReference type="HOGENOM" id="CLU_3139109_0_0_10"/>
<dbReference type="STRING" id="537011.PREVCOP_04329"/>
<organism evidence="1 2">
    <name type="scientific">Segatella copri DSM 18205</name>
    <dbReference type="NCBI Taxonomy" id="537011"/>
    <lineage>
        <taxon>Bacteria</taxon>
        <taxon>Pseudomonadati</taxon>
        <taxon>Bacteroidota</taxon>
        <taxon>Bacteroidia</taxon>
        <taxon>Bacteroidales</taxon>
        <taxon>Prevotellaceae</taxon>
        <taxon>Segatella</taxon>
    </lineage>
</organism>
<dbReference type="Proteomes" id="UP000004477">
    <property type="component" value="Unassembled WGS sequence"/>
</dbReference>
<evidence type="ECO:0000313" key="1">
    <source>
        <dbReference type="EMBL" id="EFB35911.1"/>
    </source>
</evidence>
<protein>
    <submittedName>
        <fullName evidence="1">Uncharacterized protein</fullName>
    </submittedName>
</protein>
<sequence length="49" mass="5569">MYINKCVFVNKLPSLALTVAKIHYFFEILAFLSKKSCIFATITSNRGIL</sequence>
<keyword evidence="2" id="KW-1185">Reference proteome</keyword>
<dbReference type="EMBL" id="ACBX02000011">
    <property type="protein sequence ID" value="EFB35911.1"/>
    <property type="molecule type" value="Genomic_DNA"/>
</dbReference>
<evidence type="ECO:0000313" key="2">
    <source>
        <dbReference type="Proteomes" id="UP000004477"/>
    </source>
</evidence>
<dbReference type="PaxDb" id="537011-PREVCOP_04329"/>
<accession>D1PAV5</accession>
<proteinExistence type="predicted"/>
<comment type="caution">
    <text evidence="1">The sequence shown here is derived from an EMBL/GenBank/DDBJ whole genome shotgun (WGS) entry which is preliminary data.</text>
</comment>
<name>D1PAV5_9BACT</name>
<gene>
    <name evidence="1" type="ORF">PREVCOP_04329</name>
</gene>
<reference evidence="1" key="1">
    <citation type="submission" date="2009-11" db="EMBL/GenBank/DDBJ databases">
        <authorList>
            <person name="Weinstock G."/>
            <person name="Sodergren E."/>
            <person name="Clifton S."/>
            <person name="Fulton L."/>
            <person name="Fulton B."/>
            <person name="Courtney L."/>
            <person name="Fronick C."/>
            <person name="Harrison M."/>
            <person name="Strong C."/>
            <person name="Farmer C."/>
            <person name="Delahaunty K."/>
            <person name="Markovic C."/>
            <person name="Hall O."/>
            <person name="Minx P."/>
            <person name="Tomlinson C."/>
            <person name="Mitreva M."/>
            <person name="Nelson J."/>
            <person name="Hou S."/>
            <person name="Wollam A."/>
            <person name="Pepin K.H."/>
            <person name="Johnson M."/>
            <person name="Bhonagiri V."/>
            <person name="Nash W.E."/>
            <person name="Warren W."/>
            <person name="Chinwalla A."/>
            <person name="Mardis E.R."/>
            <person name="Wilson R.K."/>
        </authorList>
    </citation>
    <scope>NUCLEOTIDE SEQUENCE [LARGE SCALE GENOMIC DNA]</scope>
    <source>
        <strain evidence="1">DSM 18205</strain>
    </source>
</reference>